<evidence type="ECO:0000259" key="1">
    <source>
        <dbReference type="PROSITE" id="PS50011"/>
    </source>
</evidence>
<gene>
    <name evidence="2" type="ORF">TRFO_36168</name>
    <name evidence="3" type="ORF">TRFO_36173</name>
    <name evidence="4" type="ORF">TRFO_36180</name>
</gene>
<dbReference type="Gene3D" id="1.10.510.10">
    <property type="entry name" value="Transferase(Phosphotransferase) domain 1"/>
    <property type="match status" value="1"/>
</dbReference>
<name>A0A1J4JEE5_9EUKA</name>
<reference evidence="5" key="1">
    <citation type="submission" date="2016-10" db="EMBL/GenBank/DDBJ databases">
        <authorList>
            <person name="Benchimol M."/>
            <person name="Almeida L.G."/>
            <person name="Vasconcelos A.T."/>
            <person name="Perreira-Neves A."/>
            <person name="Rosa I.A."/>
            <person name="Tasca T."/>
            <person name="Bogo M.R."/>
            <person name="de Souza W."/>
        </authorList>
    </citation>
    <scope>NUCLEOTIDE SEQUENCE [LARGE SCALE GENOMIC DNA]</scope>
    <source>
        <strain evidence="5">K</strain>
    </source>
</reference>
<evidence type="ECO:0000313" key="3">
    <source>
        <dbReference type="EMBL" id="OHS97570.1"/>
    </source>
</evidence>
<dbReference type="VEuPathDB" id="TrichDB:TRFO_36180"/>
<keyword evidence="5" id="KW-1185">Reference proteome</keyword>
<keyword evidence="2" id="KW-0808">Transferase</keyword>
<organism evidence="2 5">
    <name type="scientific">Tritrichomonas foetus</name>
    <dbReference type="NCBI Taxonomy" id="1144522"/>
    <lineage>
        <taxon>Eukaryota</taxon>
        <taxon>Metamonada</taxon>
        <taxon>Parabasalia</taxon>
        <taxon>Tritrichomonadida</taxon>
        <taxon>Tritrichomonadidae</taxon>
        <taxon>Tritrichomonas</taxon>
    </lineage>
</organism>
<dbReference type="PROSITE" id="PS00108">
    <property type="entry name" value="PROTEIN_KINASE_ST"/>
    <property type="match status" value="1"/>
</dbReference>
<dbReference type="InterPro" id="IPR008271">
    <property type="entry name" value="Ser/Thr_kinase_AS"/>
</dbReference>
<evidence type="ECO:0000313" key="4">
    <source>
        <dbReference type="EMBL" id="OHS97571.1"/>
    </source>
</evidence>
<dbReference type="SMART" id="SM00220">
    <property type="entry name" value="S_TKc"/>
    <property type="match status" value="1"/>
</dbReference>
<dbReference type="SUPFAM" id="SSF56112">
    <property type="entry name" value="Protein kinase-like (PK-like)"/>
    <property type="match status" value="1"/>
</dbReference>
<dbReference type="PANTHER" id="PTHR24345">
    <property type="entry name" value="SERINE/THREONINE-PROTEIN KINASE PLK"/>
    <property type="match status" value="1"/>
</dbReference>
<dbReference type="EMBL" id="MLAK01001107">
    <property type="protein sequence ID" value="OHS97566.1"/>
    <property type="molecule type" value="Genomic_DNA"/>
</dbReference>
<dbReference type="VEuPathDB" id="TrichDB:TRFO_36168"/>
<dbReference type="InterPro" id="IPR011009">
    <property type="entry name" value="Kinase-like_dom_sf"/>
</dbReference>
<dbReference type="OrthoDB" id="4062651at2759"/>
<dbReference type="EMBL" id="MLAK01001107">
    <property type="protein sequence ID" value="OHS97571.1"/>
    <property type="molecule type" value="Genomic_DNA"/>
</dbReference>
<keyword evidence="2" id="KW-0418">Kinase</keyword>
<proteinExistence type="predicted"/>
<dbReference type="GeneID" id="94845373"/>
<dbReference type="GO" id="GO:0004672">
    <property type="term" value="F:protein kinase activity"/>
    <property type="evidence" value="ECO:0007669"/>
    <property type="project" value="InterPro"/>
</dbReference>
<dbReference type="Proteomes" id="UP000179807">
    <property type="component" value="Unassembled WGS sequence"/>
</dbReference>
<dbReference type="AlphaFoldDB" id="A0A1J4JEE5"/>
<accession>A0A1J4JEE5</accession>
<comment type="caution">
    <text evidence="2">The sequence shown here is derived from an EMBL/GenBank/DDBJ whole genome shotgun (WGS) entry which is preliminary data.</text>
</comment>
<dbReference type="GO" id="GO:0005634">
    <property type="term" value="C:nucleus"/>
    <property type="evidence" value="ECO:0007669"/>
    <property type="project" value="TreeGrafter"/>
</dbReference>
<evidence type="ECO:0000313" key="5">
    <source>
        <dbReference type="Proteomes" id="UP000179807"/>
    </source>
</evidence>
<evidence type="ECO:0000313" key="2">
    <source>
        <dbReference type="EMBL" id="OHS97566.1"/>
    </source>
</evidence>
<dbReference type="EMBL" id="MLAK01001107">
    <property type="protein sequence ID" value="OHS97570.1"/>
    <property type="molecule type" value="Genomic_DNA"/>
</dbReference>
<dbReference type="InterPro" id="IPR000719">
    <property type="entry name" value="Prot_kinase_dom"/>
</dbReference>
<dbReference type="PROSITE" id="PS50011">
    <property type="entry name" value="PROTEIN_KINASE_DOM"/>
    <property type="match status" value="1"/>
</dbReference>
<feature type="domain" description="Protein kinase" evidence="1">
    <location>
        <begin position="1"/>
        <end position="201"/>
    </location>
</feature>
<dbReference type="VEuPathDB" id="TrichDB:TRFO_36173"/>
<protein>
    <submittedName>
        <fullName evidence="2">CAMK family protein kinase</fullName>
    </submittedName>
</protein>
<dbReference type="Pfam" id="PF00069">
    <property type="entry name" value="Pkinase"/>
    <property type="match status" value="1"/>
</dbReference>
<dbReference type="GO" id="GO:0005524">
    <property type="term" value="F:ATP binding"/>
    <property type="evidence" value="ECO:0007669"/>
    <property type="project" value="InterPro"/>
</dbReference>
<sequence length="201" mass="23019">MSQISHPNILKTYGICYGDEKHPPSILLEYCPTNLKQMIKKFHENEIDNLISEIISGMSYLHSRGIIHRDLKPENILIDSSKHVKICDFGLSTLLNEHTHTHTQGVGTLSYMSPELLNNDVHYTEKVDIYSFGIVVYFILTRGCLPKLSIGDILRGQRIPIPKDMNSFYRNMIERCLSFSPNDRPTFSDLLNELSTSYSNL</sequence>
<reference evidence="2" key="2">
    <citation type="submission" date="2016-10" db="EMBL/GenBank/DDBJ databases">
        <authorList>
            <person name="de Groot N.N."/>
        </authorList>
    </citation>
    <scope>NUCLEOTIDE SEQUENCE [LARGE SCALE GENOMIC DNA]</scope>
    <source>
        <strain evidence="2">K</strain>
    </source>
</reference>
<dbReference type="RefSeq" id="XP_068350703.1">
    <property type="nucleotide sequence ID" value="XM_068510669.1"/>
</dbReference>